<keyword evidence="3" id="KW-1185">Reference proteome</keyword>
<dbReference type="AlphaFoldDB" id="A0A841IQ26"/>
<name>A0A841IQ26_9ACTN</name>
<feature type="region of interest" description="Disordered" evidence="1">
    <location>
        <begin position="332"/>
        <end position="352"/>
    </location>
</feature>
<sequence>MDTLRRGADPERLPERVREELTDVDRLREIWTQHRQGRPREEHEAARRDLVRRRVRELGGGPELADLLLSATAKEAAATPVTAGVVAELAEHVRALPGAGPYRSPEHRLDEGRAGALAEAAALPVHPVVRAAHVYAEAEAALEEIEGAGDGEWLLPWVLASLVLRRAGLPPLLPCRPPSFTGRGPVEGFAGTVSRFAHMVTWTMREELSWAPGDAPSSGAPVPPLAAVIRRRLAEHLRSRSEAVALILRALDPQTRTSVRSGGSDSPGPDRADALSAARTLLTPGAAHWWNVLELSVGDASLALTVVVQEIGRPRTGVLAVTADACLTTPEGARDIPDVSGAEGVTAMPTDSADERWPQIRDLVDEAVSRAMSELTQV</sequence>
<gene>
    <name evidence="2" type="ORF">FHS13_000697</name>
</gene>
<evidence type="ECO:0000256" key="1">
    <source>
        <dbReference type="SAM" id="MobiDB-lite"/>
    </source>
</evidence>
<dbReference type="EMBL" id="JACHJO010000002">
    <property type="protein sequence ID" value="MBB6118765.1"/>
    <property type="molecule type" value="Genomic_DNA"/>
</dbReference>
<accession>A0A841IQ26</accession>
<dbReference type="Proteomes" id="UP000536604">
    <property type="component" value="Unassembled WGS sequence"/>
</dbReference>
<reference evidence="2 3" key="1">
    <citation type="submission" date="2020-08" db="EMBL/GenBank/DDBJ databases">
        <title>Genomic Encyclopedia of Type Strains, Phase III (KMG-III): the genomes of soil and plant-associated and newly described type strains.</title>
        <authorList>
            <person name="Whitman W."/>
        </authorList>
    </citation>
    <scope>NUCLEOTIDE SEQUENCE [LARGE SCALE GENOMIC DNA]</scope>
    <source>
        <strain evidence="2 3">CECT 8712</strain>
    </source>
</reference>
<dbReference type="RefSeq" id="WP_184287350.1">
    <property type="nucleotide sequence ID" value="NZ_JACHJO010000002.1"/>
</dbReference>
<proteinExistence type="predicted"/>
<evidence type="ECO:0000313" key="3">
    <source>
        <dbReference type="Proteomes" id="UP000536604"/>
    </source>
</evidence>
<protein>
    <submittedName>
        <fullName evidence="2">Uncharacterized protein</fullName>
    </submittedName>
</protein>
<evidence type="ECO:0000313" key="2">
    <source>
        <dbReference type="EMBL" id="MBB6118765.1"/>
    </source>
</evidence>
<organism evidence="2 3">
    <name type="scientific">Nocardiopsis algeriensis</name>
    <dbReference type="NCBI Taxonomy" id="1478215"/>
    <lineage>
        <taxon>Bacteria</taxon>
        <taxon>Bacillati</taxon>
        <taxon>Actinomycetota</taxon>
        <taxon>Actinomycetes</taxon>
        <taxon>Streptosporangiales</taxon>
        <taxon>Nocardiopsidaceae</taxon>
        <taxon>Nocardiopsis</taxon>
    </lineage>
</organism>
<comment type="caution">
    <text evidence="2">The sequence shown here is derived from an EMBL/GenBank/DDBJ whole genome shotgun (WGS) entry which is preliminary data.</text>
</comment>